<comment type="subcellular location">
    <subcellularLocation>
        <location evidence="1">Cell membrane</location>
        <topology evidence="1">Multi-pass membrane protein</topology>
    </subcellularLocation>
</comment>
<feature type="transmembrane region" description="Helical" evidence="8">
    <location>
        <begin position="228"/>
        <end position="248"/>
    </location>
</feature>
<sequence>MNRHGSNHSCDGINDSTWIVGGLIARSRKPHIPVWAIMAAASTFTVLTGLEPLGELDKAIDLDVVLFLVGMFSLVGLTEESGLLKVIVMKLISWANTTRGMLVYTSLVMGLLAAFAVNDTVALMGPPMVRAMAKITGLNPVPLFLILAFSITIGSTMTPMGNPQNLLIAMQSGISAPFMKFMLVLTIPTILNLVLTPLVVMRIYNIENREFKGSLIISEEHLTNKRDAVIAAVFFTVTVAILVVNDVLEIMGFRWIEHRGFIPFIMASLAYILSSNPRAVLNRVDWGTIIFFITMFITMDGVWRSGLLQKWLLHILPGKPESLVAEFLILTVISLLLSQVLSNVPFVKLFIDYLKSIGYNGEDVRA</sequence>
<feature type="transmembrane region" description="Helical" evidence="8">
    <location>
        <begin position="260"/>
        <end position="280"/>
    </location>
</feature>
<keyword evidence="3" id="KW-0813">Transport</keyword>
<comment type="caution">
    <text evidence="10">The sequence shown here is derived from an EMBL/GenBank/DDBJ whole genome shotgun (WGS) entry which is preliminary data.</text>
</comment>
<dbReference type="GO" id="GO:0015105">
    <property type="term" value="F:arsenite transmembrane transporter activity"/>
    <property type="evidence" value="ECO:0007669"/>
    <property type="project" value="InterPro"/>
</dbReference>
<evidence type="ECO:0000256" key="1">
    <source>
        <dbReference type="ARBA" id="ARBA00004651"/>
    </source>
</evidence>
<dbReference type="Pfam" id="PF03600">
    <property type="entry name" value="CitMHS"/>
    <property type="match status" value="1"/>
</dbReference>
<dbReference type="InterPro" id="IPR004680">
    <property type="entry name" value="Cit_transptr-like_dom"/>
</dbReference>
<protein>
    <submittedName>
        <fullName evidence="10">Transport protein</fullName>
    </submittedName>
</protein>
<keyword evidence="6 8" id="KW-1133">Transmembrane helix</keyword>
<dbReference type="PANTHER" id="PTHR43302:SF5">
    <property type="entry name" value="TRANSPORTER ARSB-RELATED"/>
    <property type="match status" value="1"/>
</dbReference>
<dbReference type="InterPro" id="IPR000802">
    <property type="entry name" value="Arsenical_pump_ArsB"/>
</dbReference>
<evidence type="ECO:0000256" key="7">
    <source>
        <dbReference type="ARBA" id="ARBA00023136"/>
    </source>
</evidence>
<dbReference type="PANTHER" id="PTHR43302">
    <property type="entry name" value="TRANSPORTER ARSB-RELATED"/>
    <property type="match status" value="1"/>
</dbReference>
<dbReference type="AlphaFoldDB" id="A0A117L142"/>
<gene>
    <name evidence="10" type="ORF">XD54_1911</name>
</gene>
<keyword evidence="5 8" id="KW-0812">Transmembrane</keyword>
<feature type="transmembrane region" description="Helical" evidence="8">
    <location>
        <begin position="32"/>
        <end position="50"/>
    </location>
</feature>
<keyword evidence="7 8" id="KW-0472">Membrane</keyword>
<reference evidence="11" key="1">
    <citation type="journal article" date="2015" name="MBio">
        <title>Genome-Resolved Metagenomic Analysis Reveals Roles for Candidate Phyla and Other Microbial Community Members in Biogeochemical Transformations in Oil Reservoirs.</title>
        <authorList>
            <person name="Hu P."/>
            <person name="Tom L."/>
            <person name="Singh A."/>
            <person name="Thomas B.C."/>
            <person name="Baker B.J."/>
            <person name="Piceno Y.M."/>
            <person name="Andersen G.L."/>
            <person name="Banfield J.F."/>
        </authorList>
    </citation>
    <scope>NUCLEOTIDE SEQUENCE [LARGE SCALE GENOMIC DNA]</scope>
</reference>
<accession>A0A117L142</accession>
<feature type="transmembrane region" description="Helical" evidence="8">
    <location>
        <begin position="141"/>
        <end position="160"/>
    </location>
</feature>
<evidence type="ECO:0000256" key="8">
    <source>
        <dbReference type="SAM" id="Phobius"/>
    </source>
</evidence>
<feature type="transmembrane region" description="Helical" evidence="8">
    <location>
        <begin position="100"/>
        <end position="121"/>
    </location>
</feature>
<evidence type="ECO:0000256" key="3">
    <source>
        <dbReference type="ARBA" id="ARBA00022448"/>
    </source>
</evidence>
<dbReference type="PRINTS" id="PR00758">
    <property type="entry name" value="ARSENICPUMP"/>
</dbReference>
<organism evidence="10 11">
    <name type="scientific">Thermococcus sibiricus</name>
    <dbReference type="NCBI Taxonomy" id="172049"/>
    <lineage>
        <taxon>Archaea</taxon>
        <taxon>Methanobacteriati</taxon>
        <taxon>Methanobacteriota</taxon>
        <taxon>Thermococci</taxon>
        <taxon>Thermococcales</taxon>
        <taxon>Thermococcaceae</taxon>
        <taxon>Thermococcus</taxon>
    </lineage>
</organism>
<feature type="transmembrane region" description="Helical" evidence="8">
    <location>
        <begin position="286"/>
        <end position="303"/>
    </location>
</feature>
<evidence type="ECO:0000256" key="5">
    <source>
        <dbReference type="ARBA" id="ARBA00022692"/>
    </source>
</evidence>
<name>A0A117L142_9EURY</name>
<comment type="similarity">
    <text evidence="2">Belongs to the CitM (TC 2.A.11) transporter family.</text>
</comment>
<dbReference type="PATRIC" id="fig|172049.5.peg.20"/>
<evidence type="ECO:0000313" key="10">
    <source>
        <dbReference type="EMBL" id="KUK16806.1"/>
    </source>
</evidence>
<dbReference type="GO" id="GO:0005886">
    <property type="term" value="C:plasma membrane"/>
    <property type="evidence" value="ECO:0007669"/>
    <property type="project" value="UniProtKB-SubCell"/>
</dbReference>
<keyword evidence="4" id="KW-1003">Cell membrane</keyword>
<evidence type="ECO:0000256" key="4">
    <source>
        <dbReference type="ARBA" id="ARBA00022475"/>
    </source>
</evidence>
<dbReference type="EMBL" id="LGFD01000061">
    <property type="protein sequence ID" value="KUK16806.1"/>
    <property type="molecule type" value="Genomic_DNA"/>
</dbReference>
<evidence type="ECO:0000259" key="9">
    <source>
        <dbReference type="Pfam" id="PF03600"/>
    </source>
</evidence>
<evidence type="ECO:0000256" key="2">
    <source>
        <dbReference type="ARBA" id="ARBA00009843"/>
    </source>
</evidence>
<evidence type="ECO:0000256" key="6">
    <source>
        <dbReference type="ARBA" id="ARBA00022989"/>
    </source>
</evidence>
<dbReference type="RefSeq" id="WP_283217940.1">
    <property type="nucleotide sequence ID" value="NZ_LGFD01000061.1"/>
</dbReference>
<feature type="transmembrane region" description="Helical" evidence="8">
    <location>
        <begin position="181"/>
        <end position="204"/>
    </location>
</feature>
<evidence type="ECO:0000313" key="11">
    <source>
        <dbReference type="Proteomes" id="UP000053911"/>
    </source>
</evidence>
<proteinExistence type="inferred from homology"/>
<dbReference type="Proteomes" id="UP000053911">
    <property type="component" value="Unassembled WGS sequence"/>
</dbReference>
<feature type="transmembrane region" description="Helical" evidence="8">
    <location>
        <begin position="323"/>
        <end position="341"/>
    </location>
</feature>
<feature type="domain" description="Citrate transporter-like" evidence="9">
    <location>
        <begin position="32"/>
        <end position="356"/>
    </location>
</feature>